<reference evidence="2 3" key="1">
    <citation type="journal article" date="2016" name="Mol. Biol. Evol.">
        <title>Genome-Wide Survey of Gut Fungi (Harpellales) Reveals the First Horizontally Transferred Ubiquitin Gene from a Mosquito Host.</title>
        <authorList>
            <person name="Wang Y."/>
            <person name="White M.M."/>
            <person name="Kvist S."/>
            <person name="Moncalvo J.M."/>
        </authorList>
    </citation>
    <scope>NUCLEOTIDE SEQUENCE [LARGE SCALE GENOMIC DNA]</scope>
    <source>
        <strain evidence="2 3">ALG-7-W6</strain>
    </source>
</reference>
<name>A0A1R0GLW4_9FUNG</name>
<comment type="caution">
    <text evidence="2">The sequence shown here is derived from an EMBL/GenBank/DDBJ whole genome shotgun (WGS) entry which is preliminary data.</text>
</comment>
<gene>
    <name evidence="2" type="ORF">AYI68_g8083</name>
</gene>
<keyword evidence="3" id="KW-1185">Reference proteome</keyword>
<dbReference type="Proteomes" id="UP000187455">
    <property type="component" value="Unassembled WGS sequence"/>
</dbReference>
<feature type="region of interest" description="Disordered" evidence="1">
    <location>
        <begin position="17"/>
        <end position="53"/>
    </location>
</feature>
<evidence type="ECO:0000313" key="2">
    <source>
        <dbReference type="EMBL" id="OLY77881.1"/>
    </source>
</evidence>
<dbReference type="AlphaFoldDB" id="A0A1R0GLW4"/>
<dbReference type="EMBL" id="LSSL01007611">
    <property type="protein sequence ID" value="OLY77881.1"/>
    <property type="molecule type" value="Genomic_DNA"/>
</dbReference>
<evidence type="ECO:0000313" key="3">
    <source>
        <dbReference type="Proteomes" id="UP000187455"/>
    </source>
</evidence>
<evidence type="ECO:0000256" key="1">
    <source>
        <dbReference type="SAM" id="MobiDB-lite"/>
    </source>
</evidence>
<accession>A0A1R0GLW4</accession>
<organism evidence="2 3">
    <name type="scientific">Smittium mucronatum</name>
    <dbReference type="NCBI Taxonomy" id="133383"/>
    <lineage>
        <taxon>Eukaryota</taxon>
        <taxon>Fungi</taxon>
        <taxon>Fungi incertae sedis</taxon>
        <taxon>Zoopagomycota</taxon>
        <taxon>Kickxellomycotina</taxon>
        <taxon>Harpellomycetes</taxon>
        <taxon>Harpellales</taxon>
        <taxon>Legeriomycetaceae</taxon>
        <taxon>Smittium</taxon>
    </lineage>
</organism>
<proteinExistence type="predicted"/>
<protein>
    <submittedName>
        <fullName evidence="2">Uncharacterized protein</fullName>
    </submittedName>
</protein>
<sequence length="97" mass="10784">MTTSELEDYFGVDKSSELSDLDFSGSDSNYKKIKKEPGLKNDGYSSESGPTNKKYADAAINDIKGINSINELMKVENTVFEHLKSKRLPHLSGTHIK</sequence>